<dbReference type="AlphaFoldDB" id="A0A7C2XYW5"/>
<comment type="caution">
    <text evidence="1">The sequence shown here is derived from an EMBL/GenBank/DDBJ whole genome shotgun (WGS) entry which is preliminary data.</text>
</comment>
<dbReference type="Pfam" id="PF04381">
    <property type="entry name" value="RdgC"/>
    <property type="match status" value="1"/>
</dbReference>
<dbReference type="EMBL" id="DSDS01000064">
    <property type="protein sequence ID" value="HET97639.1"/>
    <property type="molecule type" value="Genomic_DNA"/>
</dbReference>
<reference evidence="1" key="1">
    <citation type="journal article" date="2020" name="mSystems">
        <title>Genome- and Community-Level Interaction Insights into Carbon Utilization and Element Cycling Functions of Hydrothermarchaeota in Hydrothermal Sediment.</title>
        <authorList>
            <person name="Zhou Z."/>
            <person name="Liu Y."/>
            <person name="Xu W."/>
            <person name="Pan J."/>
            <person name="Luo Z.H."/>
            <person name="Li M."/>
        </authorList>
    </citation>
    <scope>NUCLEOTIDE SEQUENCE [LARGE SCALE GENOMIC DNA]</scope>
    <source>
        <strain evidence="1">SpSt-1224</strain>
    </source>
</reference>
<dbReference type="GO" id="GO:0006310">
    <property type="term" value="P:DNA recombination"/>
    <property type="evidence" value="ECO:0007669"/>
    <property type="project" value="InterPro"/>
</dbReference>
<dbReference type="InterPro" id="IPR007476">
    <property type="entry name" value="RdgC"/>
</dbReference>
<sequence>MGLLARSAGFVRYAVEGPLPENFWDFAAERIAAHSFRDIDETYDERSAGWVSVASMFDSNFSRAPYAVGDHLVLSLRIDERKVAAKILRKFCLKEEERLKVLRQVPKLSRAQRMEIKENIELKLLKQALPAPAVYDLCWNLAAGTILFFSTNQKAQESFEELFRQTFDLGVMLQVPYLVAEHLLPAERHSALADLSPAIFV</sequence>
<protein>
    <submittedName>
        <fullName evidence="1">DNA recombination-dependent growth factor C</fullName>
    </submittedName>
</protein>
<organism evidence="1">
    <name type="scientific">Desulfurivibrio alkaliphilus</name>
    <dbReference type="NCBI Taxonomy" id="427923"/>
    <lineage>
        <taxon>Bacteria</taxon>
        <taxon>Pseudomonadati</taxon>
        <taxon>Thermodesulfobacteriota</taxon>
        <taxon>Desulfobulbia</taxon>
        <taxon>Desulfobulbales</taxon>
        <taxon>Desulfobulbaceae</taxon>
        <taxon>Desulfurivibrio</taxon>
    </lineage>
</organism>
<dbReference type="Proteomes" id="UP000885986">
    <property type="component" value="Unassembled WGS sequence"/>
</dbReference>
<name>A0A7C2XYW5_9BACT</name>
<proteinExistence type="predicted"/>
<accession>A0A7C2XYW5</accession>
<evidence type="ECO:0000313" key="1">
    <source>
        <dbReference type="EMBL" id="HET97639.1"/>
    </source>
</evidence>
<gene>
    <name evidence="1" type="ORF">ENN98_02880</name>
</gene>